<dbReference type="Gene3D" id="2.60.200.20">
    <property type="match status" value="1"/>
</dbReference>
<dbReference type="InterPro" id="IPR000253">
    <property type="entry name" value="FHA_dom"/>
</dbReference>
<feature type="domain" description="GGDEF" evidence="4">
    <location>
        <begin position="346"/>
        <end position="486"/>
    </location>
</feature>
<evidence type="ECO:0000259" key="4">
    <source>
        <dbReference type="PROSITE" id="PS50887"/>
    </source>
</evidence>
<feature type="coiled-coil region" evidence="1">
    <location>
        <begin position="266"/>
        <end position="308"/>
    </location>
</feature>
<dbReference type="AlphaFoldDB" id="K9W3I9"/>
<dbReference type="PROSITE" id="PS50883">
    <property type="entry name" value="EAL"/>
    <property type="match status" value="1"/>
</dbReference>
<gene>
    <name evidence="5" type="ORF">Cri9333_3157</name>
</gene>
<dbReference type="PROSITE" id="PS50006">
    <property type="entry name" value="FHA_DOMAIN"/>
    <property type="match status" value="1"/>
</dbReference>
<dbReference type="Pfam" id="PF00990">
    <property type="entry name" value="GGDEF"/>
    <property type="match status" value="1"/>
</dbReference>
<dbReference type="InterPro" id="IPR050706">
    <property type="entry name" value="Cyclic-di-GMP_PDE-like"/>
</dbReference>
<dbReference type="SUPFAM" id="SSF49879">
    <property type="entry name" value="SMAD/FHA domain"/>
    <property type="match status" value="1"/>
</dbReference>
<sequence length="759" mass="85800">MSCTSNLKGTVNKKPSHPVLLVQDNKGKRIIHLDQNIYSLGRESGNSIVIYSKLVSRRHATLLRVTNPGLKNAYSFQILDGDLQGKLSTNGLIINKKQCFSKELQPGDKIYFGGDAIVIYLMIDSDKSESEILELDQSDDLFTLSTLTFDPNDTLVTDNTYNQPLSESALIRLASFPELIPIPIIEINLFGEITYLNPAAFLQFPELQATPENHPFLAGIVSTIENKKKKFFVQEVEVDNLFFEASIYYIIESGLIRIYLIDITQRKQAEKELKRSHQELEIKVEQRTAQLKQSLANLEAEMAERLQAEALIRYQVLHDLLTGLPNRTMFNEHLTTAINYAKQNGSMLAVMFINLDRFKTINETLGHAVGDQLLQSISDRLTRCLRLGDPLARWGGDEFTVLLPHIHSVKDAIKVAQRIMNALKPAFYLQINETSTLTPPLHISTSIGIATYPQDGEDAQTLLINAGAALYSAKANGRNNYQFYLPEMNSQASSLLNLERLLHQAIEREEFIIYYQPQVNIKTGKITGMEALVRWQQPELGLVPPEQFIPIAEENGLIVNISEWVLRNACAQNKAWQDAGFSGLRMGINLSPRQFQEPHLVQLVADILAETGLAPEFLELEITESTVMQNVEFAKTMLHILEEMGVHISMDDFGTGYSSLSYLKKFPFHTLKIDQSFVRELKDNLQDMAIISAIIALGRSLNLRIIAEGVETNEQLELLRRLDCEQIQGYFFSRPLTVENATKFMQEYWAQSWNGVTTQ</sequence>
<dbReference type="InterPro" id="IPR029787">
    <property type="entry name" value="Nucleotide_cyclase"/>
</dbReference>
<dbReference type="STRING" id="1173022.Cri9333_3157"/>
<dbReference type="InterPro" id="IPR043128">
    <property type="entry name" value="Rev_trsase/Diguanyl_cyclase"/>
</dbReference>
<accession>K9W3I9</accession>
<dbReference type="CDD" id="cd01949">
    <property type="entry name" value="GGDEF"/>
    <property type="match status" value="1"/>
</dbReference>
<proteinExistence type="predicted"/>
<feature type="domain" description="FHA" evidence="2">
    <location>
        <begin position="38"/>
        <end position="99"/>
    </location>
</feature>
<dbReference type="PANTHER" id="PTHR33121">
    <property type="entry name" value="CYCLIC DI-GMP PHOSPHODIESTERASE PDEF"/>
    <property type="match status" value="1"/>
</dbReference>
<reference evidence="5 6" key="1">
    <citation type="submission" date="2012-06" db="EMBL/GenBank/DDBJ databases">
        <title>Finished chromosome of genome of Crinalium epipsammum PCC 9333.</title>
        <authorList>
            <consortium name="US DOE Joint Genome Institute"/>
            <person name="Gugger M."/>
            <person name="Coursin T."/>
            <person name="Rippka R."/>
            <person name="Tandeau De Marsac N."/>
            <person name="Huntemann M."/>
            <person name="Wei C.-L."/>
            <person name="Han J."/>
            <person name="Detter J.C."/>
            <person name="Han C."/>
            <person name="Tapia R."/>
            <person name="Davenport K."/>
            <person name="Daligault H."/>
            <person name="Erkkila T."/>
            <person name="Gu W."/>
            <person name="Munk A.C.C."/>
            <person name="Teshima H."/>
            <person name="Xu Y."/>
            <person name="Chain P."/>
            <person name="Chen A."/>
            <person name="Krypides N."/>
            <person name="Mavromatis K."/>
            <person name="Markowitz V."/>
            <person name="Szeto E."/>
            <person name="Ivanova N."/>
            <person name="Mikhailova N."/>
            <person name="Ovchinnikova G."/>
            <person name="Pagani I."/>
            <person name="Pati A."/>
            <person name="Goodwin L."/>
            <person name="Peters L."/>
            <person name="Pitluck S."/>
            <person name="Woyke T."/>
            <person name="Kerfeld C."/>
        </authorList>
    </citation>
    <scope>NUCLEOTIDE SEQUENCE [LARGE SCALE GENOMIC DNA]</scope>
    <source>
        <strain evidence="5 6">PCC 9333</strain>
    </source>
</reference>
<dbReference type="OrthoDB" id="431840at2"/>
<evidence type="ECO:0000259" key="2">
    <source>
        <dbReference type="PROSITE" id="PS50006"/>
    </source>
</evidence>
<dbReference type="InterPro" id="IPR035919">
    <property type="entry name" value="EAL_sf"/>
</dbReference>
<dbReference type="EMBL" id="CP003620">
    <property type="protein sequence ID" value="AFZ13995.1"/>
    <property type="molecule type" value="Genomic_DNA"/>
</dbReference>
<dbReference type="InterPro" id="IPR008984">
    <property type="entry name" value="SMAD_FHA_dom_sf"/>
</dbReference>
<dbReference type="FunFam" id="3.20.20.450:FF:000001">
    <property type="entry name" value="Cyclic di-GMP phosphodiesterase yahA"/>
    <property type="match status" value="1"/>
</dbReference>
<dbReference type="CDD" id="cd01948">
    <property type="entry name" value="EAL"/>
    <property type="match status" value="1"/>
</dbReference>
<dbReference type="PROSITE" id="PS50887">
    <property type="entry name" value="GGDEF"/>
    <property type="match status" value="1"/>
</dbReference>
<dbReference type="FunFam" id="3.30.70.270:FF:000001">
    <property type="entry name" value="Diguanylate cyclase domain protein"/>
    <property type="match status" value="1"/>
</dbReference>
<dbReference type="SMART" id="SM00240">
    <property type="entry name" value="FHA"/>
    <property type="match status" value="1"/>
</dbReference>
<dbReference type="eggNOG" id="COG5001">
    <property type="taxonomic scope" value="Bacteria"/>
</dbReference>
<dbReference type="Proteomes" id="UP000010472">
    <property type="component" value="Chromosome"/>
</dbReference>
<dbReference type="Gene3D" id="3.20.20.450">
    <property type="entry name" value="EAL domain"/>
    <property type="match status" value="1"/>
</dbReference>
<dbReference type="Gene3D" id="3.30.70.270">
    <property type="match status" value="1"/>
</dbReference>
<evidence type="ECO:0000313" key="5">
    <source>
        <dbReference type="EMBL" id="AFZ13995.1"/>
    </source>
</evidence>
<protein>
    <submittedName>
        <fullName evidence="5">Diguanylate cyclase/phosphodiesterase</fullName>
    </submittedName>
</protein>
<dbReference type="SUPFAM" id="SSF141868">
    <property type="entry name" value="EAL domain-like"/>
    <property type="match status" value="1"/>
</dbReference>
<dbReference type="NCBIfam" id="TIGR00254">
    <property type="entry name" value="GGDEF"/>
    <property type="match status" value="1"/>
</dbReference>
<dbReference type="GO" id="GO:0071111">
    <property type="term" value="F:cyclic-guanylate-specific phosphodiesterase activity"/>
    <property type="evidence" value="ECO:0007669"/>
    <property type="project" value="InterPro"/>
</dbReference>
<dbReference type="InterPro" id="IPR001633">
    <property type="entry name" value="EAL_dom"/>
</dbReference>
<keyword evidence="1" id="KW-0175">Coiled coil</keyword>
<dbReference type="PATRIC" id="fig|1173022.3.peg.3415"/>
<dbReference type="PANTHER" id="PTHR33121:SF71">
    <property type="entry name" value="OXYGEN SENSOR PROTEIN DOSP"/>
    <property type="match status" value="1"/>
</dbReference>
<dbReference type="SMART" id="SM00267">
    <property type="entry name" value="GGDEF"/>
    <property type="match status" value="1"/>
</dbReference>
<dbReference type="InterPro" id="IPR000160">
    <property type="entry name" value="GGDEF_dom"/>
</dbReference>
<evidence type="ECO:0000313" key="6">
    <source>
        <dbReference type="Proteomes" id="UP000010472"/>
    </source>
</evidence>
<dbReference type="eggNOG" id="COG1716">
    <property type="taxonomic scope" value="Bacteria"/>
</dbReference>
<dbReference type="HOGENOM" id="CLU_000445_70_20_3"/>
<evidence type="ECO:0000256" key="1">
    <source>
        <dbReference type="SAM" id="Coils"/>
    </source>
</evidence>
<evidence type="ECO:0000259" key="3">
    <source>
        <dbReference type="PROSITE" id="PS50883"/>
    </source>
</evidence>
<dbReference type="KEGG" id="cep:Cri9333_3157"/>
<organism evidence="5 6">
    <name type="scientific">Crinalium epipsammum PCC 9333</name>
    <dbReference type="NCBI Taxonomy" id="1173022"/>
    <lineage>
        <taxon>Bacteria</taxon>
        <taxon>Bacillati</taxon>
        <taxon>Cyanobacteriota</taxon>
        <taxon>Cyanophyceae</taxon>
        <taxon>Gomontiellales</taxon>
        <taxon>Gomontiellaceae</taxon>
        <taxon>Crinalium</taxon>
    </lineage>
</organism>
<dbReference type="SUPFAM" id="SSF55073">
    <property type="entry name" value="Nucleotide cyclase"/>
    <property type="match status" value="1"/>
</dbReference>
<dbReference type="Pfam" id="PF00498">
    <property type="entry name" value="FHA"/>
    <property type="match status" value="1"/>
</dbReference>
<name>K9W3I9_9CYAN</name>
<keyword evidence="6" id="KW-1185">Reference proteome</keyword>
<dbReference type="Pfam" id="PF00563">
    <property type="entry name" value="EAL"/>
    <property type="match status" value="1"/>
</dbReference>
<dbReference type="SMART" id="SM00052">
    <property type="entry name" value="EAL"/>
    <property type="match status" value="1"/>
</dbReference>
<feature type="domain" description="EAL" evidence="3">
    <location>
        <begin position="495"/>
        <end position="749"/>
    </location>
</feature>